<dbReference type="EMBL" id="UINC01146181">
    <property type="protein sequence ID" value="SVD36759.1"/>
    <property type="molecule type" value="Genomic_DNA"/>
</dbReference>
<dbReference type="SUPFAM" id="SSF52172">
    <property type="entry name" value="CheY-like"/>
    <property type="match status" value="1"/>
</dbReference>
<feature type="domain" description="Response regulatory" evidence="1">
    <location>
        <begin position="4"/>
        <end position="48"/>
    </location>
</feature>
<gene>
    <name evidence="2" type="ORF">METZ01_LOCUS389613</name>
</gene>
<protein>
    <recommendedName>
        <fullName evidence="1">Response regulatory domain-containing protein</fullName>
    </recommendedName>
</protein>
<proteinExistence type="predicted"/>
<reference evidence="2" key="1">
    <citation type="submission" date="2018-05" db="EMBL/GenBank/DDBJ databases">
        <authorList>
            <person name="Lanie J.A."/>
            <person name="Ng W.-L."/>
            <person name="Kazmierczak K.M."/>
            <person name="Andrzejewski T.M."/>
            <person name="Davidsen T.M."/>
            <person name="Wayne K.J."/>
            <person name="Tettelin H."/>
            <person name="Glass J.I."/>
            <person name="Rusch D."/>
            <person name="Podicherti R."/>
            <person name="Tsui H.-C.T."/>
            <person name="Winkler M.E."/>
        </authorList>
    </citation>
    <scope>NUCLEOTIDE SEQUENCE</scope>
</reference>
<dbReference type="AlphaFoldDB" id="A0A382UR74"/>
<organism evidence="2">
    <name type="scientific">marine metagenome</name>
    <dbReference type="NCBI Taxonomy" id="408172"/>
    <lineage>
        <taxon>unclassified sequences</taxon>
        <taxon>metagenomes</taxon>
        <taxon>ecological metagenomes</taxon>
    </lineage>
</organism>
<accession>A0A382UR74</accession>
<dbReference type="GO" id="GO:0000160">
    <property type="term" value="P:phosphorelay signal transduction system"/>
    <property type="evidence" value="ECO:0007669"/>
    <property type="project" value="InterPro"/>
</dbReference>
<dbReference type="PROSITE" id="PS50110">
    <property type="entry name" value="RESPONSE_REGULATORY"/>
    <property type="match status" value="1"/>
</dbReference>
<dbReference type="InterPro" id="IPR011006">
    <property type="entry name" value="CheY-like_superfamily"/>
</dbReference>
<evidence type="ECO:0000259" key="1">
    <source>
        <dbReference type="PROSITE" id="PS50110"/>
    </source>
</evidence>
<sequence length="48" mass="5242">MPEEILIVEDDTSLAELITLHLNDQGYATEHVADGQRGLERAPAGSHQ</sequence>
<dbReference type="Gene3D" id="3.40.50.2300">
    <property type="match status" value="1"/>
</dbReference>
<evidence type="ECO:0000313" key="2">
    <source>
        <dbReference type="EMBL" id="SVD36759.1"/>
    </source>
</evidence>
<dbReference type="InterPro" id="IPR001789">
    <property type="entry name" value="Sig_transdc_resp-reg_receiver"/>
</dbReference>
<name>A0A382UR74_9ZZZZ</name>